<dbReference type="AlphaFoldDB" id="A0A9P8TX98"/>
<proteinExistence type="predicted"/>
<sequence>MNTRIIRQFGVKARPQNRPLAHRNYVPRVVPCHSQRNASLHLVDSARELGQNLHLGPVTPGEDLLHDRGADKDAREGRRIGFAGKEGELKGRLEALDLAAKVVAVDAHAEAADEFLAALFGGVGLRFHKPRLLGNKRNGRALAAGDDQGIASRELLGSAHFNGLKRSVRSAALGEDGGGGLAEEVDVFDEAALEGQDADFCFCRCSAIGLSLKGGTTSFHPTSVFLSVPDNVRPCTIARPPCIYTT</sequence>
<protein>
    <submittedName>
        <fullName evidence="1">Uncharacterized protein</fullName>
    </submittedName>
</protein>
<organism evidence="1 2">
    <name type="scientific">Trichoderma cornu-damae</name>
    <dbReference type="NCBI Taxonomy" id="654480"/>
    <lineage>
        <taxon>Eukaryota</taxon>
        <taxon>Fungi</taxon>
        <taxon>Dikarya</taxon>
        <taxon>Ascomycota</taxon>
        <taxon>Pezizomycotina</taxon>
        <taxon>Sordariomycetes</taxon>
        <taxon>Hypocreomycetidae</taxon>
        <taxon>Hypocreales</taxon>
        <taxon>Hypocreaceae</taxon>
        <taxon>Trichoderma</taxon>
    </lineage>
</organism>
<gene>
    <name evidence="1" type="ORF">Trco_001840</name>
</gene>
<name>A0A9P8TX98_9HYPO</name>
<dbReference type="Proteomes" id="UP000827724">
    <property type="component" value="Unassembled WGS sequence"/>
</dbReference>
<dbReference type="EMBL" id="JAIWOZ010000002">
    <property type="protein sequence ID" value="KAH6608494.1"/>
    <property type="molecule type" value="Genomic_DNA"/>
</dbReference>
<accession>A0A9P8TX98</accession>
<evidence type="ECO:0000313" key="1">
    <source>
        <dbReference type="EMBL" id="KAH6608494.1"/>
    </source>
</evidence>
<comment type="caution">
    <text evidence="1">The sequence shown here is derived from an EMBL/GenBank/DDBJ whole genome shotgun (WGS) entry which is preliminary data.</text>
</comment>
<reference evidence="1" key="1">
    <citation type="submission" date="2021-08" db="EMBL/GenBank/DDBJ databases">
        <title>Chromosome-Level Trichoderma cornu-damae using Hi-C Data.</title>
        <authorList>
            <person name="Kim C.S."/>
        </authorList>
    </citation>
    <scope>NUCLEOTIDE SEQUENCE</scope>
    <source>
        <strain evidence="1">KA19-0412C</strain>
    </source>
</reference>
<evidence type="ECO:0000313" key="2">
    <source>
        <dbReference type="Proteomes" id="UP000827724"/>
    </source>
</evidence>
<keyword evidence="2" id="KW-1185">Reference proteome</keyword>